<proteinExistence type="predicted"/>
<keyword evidence="2" id="KW-1185">Reference proteome</keyword>
<evidence type="ECO:0000313" key="1">
    <source>
        <dbReference type="EMBL" id="GEN64526.1"/>
    </source>
</evidence>
<reference evidence="1 2" key="1">
    <citation type="submission" date="2019-07" db="EMBL/GenBank/DDBJ databases">
        <title>Whole genome shotgun sequence of Acetobacter oeni NBRC 105207.</title>
        <authorList>
            <person name="Hosoyama A."/>
            <person name="Uohara A."/>
            <person name="Ohji S."/>
            <person name="Ichikawa N."/>
        </authorList>
    </citation>
    <scope>NUCLEOTIDE SEQUENCE [LARGE SCALE GENOMIC DNA]</scope>
    <source>
        <strain evidence="1 2">NBRC 105207</strain>
    </source>
</reference>
<dbReference type="RefSeq" id="WP_146891142.1">
    <property type="nucleotide sequence ID" value="NZ_BJYG01000044.1"/>
</dbReference>
<comment type="caution">
    <text evidence="1">The sequence shown here is derived from an EMBL/GenBank/DDBJ whole genome shotgun (WGS) entry which is preliminary data.</text>
</comment>
<dbReference type="AlphaFoldDB" id="A0A511XNK5"/>
<dbReference type="EMBL" id="BJYG01000044">
    <property type="protein sequence ID" value="GEN64526.1"/>
    <property type="molecule type" value="Genomic_DNA"/>
</dbReference>
<gene>
    <name evidence="1" type="ORF">AOE01nite_27500</name>
</gene>
<accession>A0A511XNK5</accession>
<name>A0A511XNK5_9PROT</name>
<organism evidence="1 2">
    <name type="scientific">Acetobacter oeni</name>
    <dbReference type="NCBI Taxonomy" id="304077"/>
    <lineage>
        <taxon>Bacteria</taxon>
        <taxon>Pseudomonadati</taxon>
        <taxon>Pseudomonadota</taxon>
        <taxon>Alphaproteobacteria</taxon>
        <taxon>Acetobacterales</taxon>
        <taxon>Acetobacteraceae</taxon>
        <taxon>Acetobacter</taxon>
    </lineage>
</organism>
<sequence>MSGVPILCERIRTPPLDPAFLKPTRWATVEEKAKLGNAMLRFIAEGMPAGKFTASLHKRVSNMFGFIAHYDRHGFAQTWFDSAATRRDFLDQIARHPCWGDPGFVWSDVEREIGQRVRENLLVEAWASRAREDQDAREKAELARLMAKHGVAPVSPVAAAPAVQLGLF</sequence>
<protein>
    <submittedName>
        <fullName evidence="1">Uncharacterized protein</fullName>
    </submittedName>
</protein>
<evidence type="ECO:0000313" key="2">
    <source>
        <dbReference type="Proteomes" id="UP000321746"/>
    </source>
</evidence>
<dbReference type="OrthoDB" id="5541002at2"/>
<dbReference type="Proteomes" id="UP000321746">
    <property type="component" value="Unassembled WGS sequence"/>
</dbReference>